<dbReference type="SUPFAM" id="SSF56801">
    <property type="entry name" value="Acetyl-CoA synthetase-like"/>
    <property type="match status" value="1"/>
</dbReference>
<evidence type="ECO:0000259" key="3">
    <source>
        <dbReference type="Pfam" id="PF00501"/>
    </source>
</evidence>
<keyword evidence="6" id="KW-1185">Reference proteome</keyword>
<organism evidence="5 6">
    <name type="scientific">Didymella rabiei</name>
    <name type="common">Chickpea ascochyta blight fungus</name>
    <name type="synonym">Mycosphaerella rabiei</name>
    <dbReference type="NCBI Taxonomy" id="5454"/>
    <lineage>
        <taxon>Eukaryota</taxon>
        <taxon>Fungi</taxon>
        <taxon>Dikarya</taxon>
        <taxon>Ascomycota</taxon>
        <taxon>Pezizomycotina</taxon>
        <taxon>Dothideomycetes</taxon>
        <taxon>Pleosporomycetidae</taxon>
        <taxon>Pleosporales</taxon>
        <taxon>Pleosporineae</taxon>
        <taxon>Didymellaceae</taxon>
        <taxon>Ascochyta</taxon>
    </lineage>
</organism>
<dbReference type="InterPro" id="IPR025110">
    <property type="entry name" value="AMP-bd_C"/>
</dbReference>
<dbReference type="Gene3D" id="3.30.300.30">
    <property type="match status" value="1"/>
</dbReference>
<dbReference type="Proteomes" id="UP000076837">
    <property type="component" value="Unassembled WGS sequence"/>
</dbReference>
<dbReference type="PANTHER" id="PTHR43201">
    <property type="entry name" value="ACYL-COA SYNTHETASE"/>
    <property type="match status" value="1"/>
</dbReference>
<dbReference type="Pfam" id="PF13193">
    <property type="entry name" value="AMP-binding_C"/>
    <property type="match status" value="1"/>
</dbReference>
<feature type="domain" description="AMP-dependent synthetase/ligase" evidence="3">
    <location>
        <begin position="41"/>
        <end position="268"/>
    </location>
</feature>
<sequence length="415" mass="44925">MSNYASVFTEGVIWEIDDDEVDPTFGKRSVIGAIESGALLTDEGEAPVAPGTPAWYFFTSGSSGRPKAAVLTHDQLAFVLTNHHCDLMPDLRPEDATLVLAPLSHGAGVHVLTHISRGAATILPEVNENVMENAWHLIEKHEVTTLFTVPTILNRLVERFNIEKVSSNNLKYVVYAGAPITLKDQKAALDALGEVLVQYYGLCEVPGNITVLPTWMHGFPPDSNGIGTAGFARTGTTVTIQDSNGVIVPDGTRGEICVCGPAVFPGYLNNDAANSAAFRNGWFRTGDLGYLDPQGFLFITGRASDMFISGGSNVDPREVEESLLRHPEVSQVGIVAAPDPTWGEVGFALCVLQPESNLTDEELIDWCRSNMARYKVPKRVIFVDTLPTSAYGKVTTPLLRAKIQELGFWPSPAVD</sequence>
<dbReference type="InterPro" id="IPR045851">
    <property type="entry name" value="AMP-bd_C_sf"/>
</dbReference>
<name>A0A163MCJ8_DIDRA</name>
<dbReference type="Pfam" id="PF00501">
    <property type="entry name" value="AMP-binding"/>
    <property type="match status" value="1"/>
</dbReference>
<evidence type="ECO:0000313" key="6">
    <source>
        <dbReference type="Proteomes" id="UP000076837"/>
    </source>
</evidence>
<gene>
    <name evidence="5" type="ORF">ST47_g250</name>
</gene>
<evidence type="ECO:0000259" key="4">
    <source>
        <dbReference type="Pfam" id="PF13193"/>
    </source>
</evidence>
<dbReference type="PROSITE" id="PS00455">
    <property type="entry name" value="AMP_BINDING"/>
    <property type="match status" value="1"/>
</dbReference>
<proteinExistence type="inferred from homology"/>
<dbReference type="GO" id="GO:0006631">
    <property type="term" value="P:fatty acid metabolic process"/>
    <property type="evidence" value="ECO:0007669"/>
    <property type="project" value="TreeGrafter"/>
</dbReference>
<evidence type="ECO:0000313" key="5">
    <source>
        <dbReference type="EMBL" id="KZM28596.1"/>
    </source>
</evidence>
<accession>A0A163MCJ8</accession>
<keyword evidence="2" id="KW-0436">Ligase</keyword>
<comment type="similarity">
    <text evidence="1">Belongs to the ATP-dependent AMP-binding enzyme family.</text>
</comment>
<evidence type="ECO:0000256" key="1">
    <source>
        <dbReference type="ARBA" id="ARBA00006432"/>
    </source>
</evidence>
<dbReference type="InterPro" id="IPR042099">
    <property type="entry name" value="ANL_N_sf"/>
</dbReference>
<dbReference type="EMBL" id="JYNV01000009">
    <property type="protein sequence ID" value="KZM28596.1"/>
    <property type="molecule type" value="Genomic_DNA"/>
</dbReference>
<dbReference type="Gene3D" id="3.40.50.12780">
    <property type="entry name" value="N-terminal domain of ligase-like"/>
    <property type="match status" value="1"/>
</dbReference>
<dbReference type="InterPro" id="IPR020845">
    <property type="entry name" value="AMP-binding_CS"/>
</dbReference>
<dbReference type="GO" id="GO:0031956">
    <property type="term" value="F:medium-chain fatty acid-CoA ligase activity"/>
    <property type="evidence" value="ECO:0007669"/>
    <property type="project" value="TreeGrafter"/>
</dbReference>
<feature type="domain" description="AMP-binding enzyme C-terminal" evidence="4">
    <location>
        <begin position="318"/>
        <end position="393"/>
    </location>
</feature>
<evidence type="ECO:0008006" key="7">
    <source>
        <dbReference type="Google" id="ProtNLM"/>
    </source>
</evidence>
<evidence type="ECO:0000256" key="2">
    <source>
        <dbReference type="ARBA" id="ARBA00022598"/>
    </source>
</evidence>
<comment type="caution">
    <text evidence="5">The sequence shown here is derived from an EMBL/GenBank/DDBJ whole genome shotgun (WGS) entry which is preliminary data.</text>
</comment>
<protein>
    <recommendedName>
        <fullName evidence="7">Ligase</fullName>
    </recommendedName>
</protein>
<dbReference type="AlphaFoldDB" id="A0A163MCJ8"/>
<dbReference type="STRING" id="5454.A0A163MCJ8"/>
<dbReference type="PANTHER" id="PTHR43201:SF5">
    <property type="entry name" value="MEDIUM-CHAIN ACYL-COA LIGASE ACSF2, MITOCHONDRIAL"/>
    <property type="match status" value="1"/>
</dbReference>
<reference evidence="5 6" key="1">
    <citation type="journal article" date="2016" name="Sci. Rep.">
        <title>Draft genome sequencing and secretome analysis of fungal phytopathogen Ascochyta rabiei provides insight into the necrotrophic effector repertoire.</title>
        <authorList>
            <person name="Verma S."/>
            <person name="Gazara R.K."/>
            <person name="Nizam S."/>
            <person name="Parween S."/>
            <person name="Chattopadhyay D."/>
            <person name="Verma P.K."/>
        </authorList>
    </citation>
    <scope>NUCLEOTIDE SEQUENCE [LARGE SCALE GENOMIC DNA]</scope>
    <source>
        <strain evidence="5 6">ArDII</strain>
    </source>
</reference>
<dbReference type="InterPro" id="IPR000873">
    <property type="entry name" value="AMP-dep_synth/lig_dom"/>
</dbReference>